<accession>A0A6P8GYB6</accession>
<evidence type="ECO:0000256" key="8">
    <source>
        <dbReference type="RuleBase" id="RU000688"/>
    </source>
</evidence>
<evidence type="ECO:0000256" key="3">
    <source>
        <dbReference type="ARBA" id="ARBA00022989"/>
    </source>
</evidence>
<dbReference type="PROSITE" id="PS00237">
    <property type="entry name" value="G_PROTEIN_RECEP_F1_1"/>
    <property type="match status" value="1"/>
</dbReference>
<feature type="transmembrane region" description="Helical" evidence="9">
    <location>
        <begin position="6"/>
        <end position="32"/>
    </location>
</feature>
<dbReference type="PROSITE" id="PS50262">
    <property type="entry name" value="G_PROTEIN_RECEP_F1_2"/>
    <property type="match status" value="1"/>
</dbReference>
<dbReference type="KEGG" id="aten:116286214"/>
<evidence type="ECO:0000256" key="9">
    <source>
        <dbReference type="SAM" id="Phobius"/>
    </source>
</evidence>
<dbReference type="Gene3D" id="1.20.1070.10">
    <property type="entry name" value="Rhodopsin 7-helix transmembrane proteins"/>
    <property type="match status" value="1"/>
</dbReference>
<keyword evidence="6 8" id="KW-0675">Receptor</keyword>
<reference evidence="12" key="1">
    <citation type="submission" date="2025-08" db="UniProtKB">
        <authorList>
            <consortium name="RefSeq"/>
        </authorList>
    </citation>
    <scope>IDENTIFICATION</scope>
    <source>
        <tissue evidence="12">Tentacle</tissue>
    </source>
</reference>
<feature type="transmembrane region" description="Helical" evidence="9">
    <location>
        <begin position="44"/>
        <end position="70"/>
    </location>
</feature>
<keyword evidence="7 8" id="KW-0807">Transducer</keyword>
<dbReference type="Proteomes" id="UP000515163">
    <property type="component" value="Unplaced"/>
</dbReference>
<evidence type="ECO:0000256" key="6">
    <source>
        <dbReference type="ARBA" id="ARBA00023170"/>
    </source>
</evidence>
<feature type="transmembrane region" description="Helical" evidence="9">
    <location>
        <begin position="171"/>
        <end position="197"/>
    </location>
</feature>
<protein>
    <submittedName>
        <fullName evidence="12">Tachykinin-like peptides receptor 86C</fullName>
    </submittedName>
</protein>
<dbReference type="PANTHER" id="PTHR45695:SF9">
    <property type="entry name" value="LEUCOKININ RECEPTOR"/>
    <property type="match status" value="1"/>
</dbReference>
<comment type="subcellular location">
    <subcellularLocation>
        <location evidence="1">Membrane</location>
        <topology evidence="1">Multi-pass membrane protein</topology>
    </subcellularLocation>
</comment>
<dbReference type="GeneID" id="116286214"/>
<sequence length="321" mass="36092">MALSDTDIIFTCIYGLLIAADLVGNTIVCWIVKRFNSMKTPMNYLLVNLAISDIVLGIFQIPRHLMYAFYDHPDGIAGDLLCKFFSYGNLSWVGSGAGIFTLLTIAWERYNAIMKPLSRFSLKHVKIAIVLSWVFGVLITFYETLVLVYSTKIKSCEYKWNIESGGKIDSVVWLTAGSLLPSTFMIVLYGVVIKTLWCSKNKANDVAQRSLLKSRKRVTKSVITVTAILFVCWTPNLSYYVANAYKPINSSTAASLVNNVPILYNTSRALILLNSTVNPFVYAIQDVRFRRCMKRIVSCSTRVEITPASQSMATPHKRDNR</sequence>
<feature type="domain" description="G-protein coupled receptors family 1 profile" evidence="10">
    <location>
        <begin position="24"/>
        <end position="282"/>
    </location>
</feature>
<dbReference type="InterPro" id="IPR017452">
    <property type="entry name" value="GPCR_Rhodpsn_7TM"/>
</dbReference>
<keyword evidence="11" id="KW-1185">Reference proteome</keyword>
<evidence type="ECO:0000313" key="12">
    <source>
        <dbReference type="RefSeq" id="XP_031548523.1"/>
    </source>
</evidence>
<feature type="transmembrane region" description="Helical" evidence="9">
    <location>
        <begin position="218"/>
        <end position="242"/>
    </location>
</feature>
<evidence type="ECO:0000259" key="10">
    <source>
        <dbReference type="PROSITE" id="PS50262"/>
    </source>
</evidence>
<evidence type="ECO:0000313" key="11">
    <source>
        <dbReference type="Proteomes" id="UP000515163"/>
    </source>
</evidence>
<feature type="transmembrane region" description="Helical" evidence="9">
    <location>
        <begin position="90"/>
        <end position="107"/>
    </location>
</feature>
<evidence type="ECO:0000256" key="4">
    <source>
        <dbReference type="ARBA" id="ARBA00023040"/>
    </source>
</evidence>
<keyword evidence="4 8" id="KW-0297">G-protein coupled receptor</keyword>
<evidence type="ECO:0000256" key="1">
    <source>
        <dbReference type="ARBA" id="ARBA00004141"/>
    </source>
</evidence>
<dbReference type="RefSeq" id="XP_031548523.1">
    <property type="nucleotide sequence ID" value="XM_031692663.1"/>
</dbReference>
<dbReference type="FunFam" id="1.20.1070.10:FF:000368">
    <property type="entry name" value="Predicted protein"/>
    <property type="match status" value="1"/>
</dbReference>
<dbReference type="Pfam" id="PF00001">
    <property type="entry name" value="7tm_1"/>
    <property type="match status" value="1"/>
</dbReference>
<dbReference type="OrthoDB" id="5964776at2759"/>
<comment type="similarity">
    <text evidence="8">Belongs to the G-protein coupled receptor 1 family.</text>
</comment>
<dbReference type="AlphaFoldDB" id="A0A6P8GYB6"/>
<dbReference type="InterPro" id="IPR000276">
    <property type="entry name" value="GPCR_Rhodpsn"/>
</dbReference>
<evidence type="ECO:0000256" key="5">
    <source>
        <dbReference type="ARBA" id="ARBA00023136"/>
    </source>
</evidence>
<keyword evidence="3 9" id="KW-1133">Transmembrane helix</keyword>
<keyword evidence="2 8" id="KW-0812">Transmembrane</keyword>
<organism evidence="11 12">
    <name type="scientific">Actinia tenebrosa</name>
    <name type="common">Australian red waratah sea anemone</name>
    <dbReference type="NCBI Taxonomy" id="6105"/>
    <lineage>
        <taxon>Eukaryota</taxon>
        <taxon>Metazoa</taxon>
        <taxon>Cnidaria</taxon>
        <taxon>Anthozoa</taxon>
        <taxon>Hexacorallia</taxon>
        <taxon>Actiniaria</taxon>
        <taxon>Actiniidae</taxon>
        <taxon>Actinia</taxon>
    </lineage>
</organism>
<keyword evidence="5 9" id="KW-0472">Membrane</keyword>
<feature type="transmembrane region" description="Helical" evidence="9">
    <location>
        <begin position="127"/>
        <end position="151"/>
    </location>
</feature>
<dbReference type="CDD" id="cd00637">
    <property type="entry name" value="7tm_classA_rhodopsin-like"/>
    <property type="match status" value="1"/>
</dbReference>
<dbReference type="PANTHER" id="PTHR45695">
    <property type="entry name" value="LEUCOKININ RECEPTOR-RELATED"/>
    <property type="match status" value="1"/>
</dbReference>
<name>A0A6P8GYB6_ACTTE</name>
<feature type="transmembrane region" description="Helical" evidence="9">
    <location>
        <begin position="262"/>
        <end position="284"/>
    </location>
</feature>
<evidence type="ECO:0000256" key="2">
    <source>
        <dbReference type="ARBA" id="ARBA00022692"/>
    </source>
</evidence>
<evidence type="ECO:0000256" key="7">
    <source>
        <dbReference type="ARBA" id="ARBA00023224"/>
    </source>
</evidence>
<dbReference type="GO" id="GO:0004930">
    <property type="term" value="F:G protein-coupled receptor activity"/>
    <property type="evidence" value="ECO:0007669"/>
    <property type="project" value="UniProtKB-KW"/>
</dbReference>
<dbReference type="GO" id="GO:0005886">
    <property type="term" value="C:plasma membrane"/>
    <property type="evidence" value="ECO:0007669"/>
    <property type="project" value="TreeGrafter"/>
</dbReference>
<dbReference type="PRINTS" id="PR00237">
    <property type="entry name" value="GPCRRHODOPSN"/>
</dbReference>
<gene>
    <name evidence="12" type="primary">LOC116286214</name>
</gene>
<dbReference type="SUPFAM" id="SSF81321">
    <property type="entry name" value="Family A G protein-coupled receptor-like"/>
    <property type="match status" value="1"/>
</dbReference>
<dbReference type="FunCoup" id="A0A6P8GYB6">
    <property type="interactions" value="734"/>
</dbReference>
<proteinExistence type="inferred from homology"/>
<dbReference type="InParanoid" id="A0A6P8GYB6"/>